<dbReference type="Gene3D" id="3.90.550.20">
    <property type="match status" value="1"/>
</dbReference>
<organism evidence="3 4">
    <name type="scientific">Acacia crassicarpa</name>
    <name type="common">northern wattle</name>
    <dbReference type="NCBI Taxonomy" id="499986"/>
    <lineage>
        <taxon>Eukaryota</taxon>
        <taxon>Viridiplantae</taxon>
        <taxon>Streptophyta</taxon>
        <taxon>Embryophyta</taxon>
        <taxon>Tracheophyta</taxon>
        <taxon>Spermatophyta</taxon>
        <taxon>Magnoliopsida</taxon>
        <taxon>eudicotyledons</taxon>
        <taxon>Gunneridae</taxon>
        <taxon>Pentapetalae</taxon>
        <taxon>rosids</taxon>
        <taxon>fabids</taxon>
        <taxon>Fabales</taxon>
        <taxon>Fabaceae</taxon>
        <taxon>Caesalpinioideae</taxon>
        <taxon>mimosoid clade</taxon>
        <taxon>Acacieae</taxon>
        <taxon>Acacia</taxon>
    </lineage>
</organism>
<feature type="compositionally biased region" description="Polar residues" evidence="1">
    <location>
        <begin position="336"/>
        <end position="345"/>
    </location>
</feature>
<dbReference type="InterPro" id="IPR007577">
    <property type="entry name" value="GlycoTrfase_DXD_sugar-bd_CS"/>
</dbReference>
<comment type="caution">
    <text evidence="3">The sequence shown here is derived from an EMBL/GenBank/DDBJ whole genome shotgun (WGS) entry which is preliminary data.</text>
</comment>
<dbReference type="EMBL" id="JAWXYG010000014">
    <property type="protein sequence ID" value="KAK4254690.1"/>
    <property type="molecule type" value="Genomic_DNA"/>
</dbReference>
<proteinExistence type="predicted"/>
<feature type="region of interest" description="Disordered" evidence="1">
    <location>
        <begin position="282"/>
        <end position="359"/>
    </location>
</feature>
<dbReference type="Proteomes" id="UP001293593">
    <property type="component" value="Unassembled WGS sequence"/>
</dbReference>
<reference evidence="3" key="1">
    <citation type="submission" date="2023-10" db="EMBL/GenBank/DDBJ databases">
        <title>Chromosome-level genome of the transformable northern wattle, Acacia crassicarpa.</title>
        <authorList>
            <person name="Massaro I."/>
            <person name="Sinha N.R."/>
            <person name="Poethig S."/>
            <person name="Leichty A.R."/>
        </authorList>
    </citation>
    <scope>NUCLEOTIDE SEQUENCE</scope>
    <source>
        <strain evidence="3">Acra3RX</strain>
        <tissue evidence="3">Leaf</tissue>
    </source>
</reference>
<evidence type="ECO:0000313" key="3">
    <source>
        <dbReference type="EMBL" id="KAK4254690.1"/>
    </source>
</evidence>
<gene>
    <name evidence="3" type="ORF">QN277_010034</name>
</gene>
<evidence type="ECO:0000259" key="2">
    <source>
        <dbReference type="Pfam" id="PF04572"/>
    </source>
</evidence>
<dbReference type="PANTHER" id="PTHR47213:SF1">
    <property type="entry name" value="OS07G0567300 PROTEIN"/>
    <property type="match status" value="1"/>
</dbReference>
<name>A0AAE1JNF3_9FABA</name>
<dbReference type="InterPro" id="IPR007652">
    <property type="entry name" value="A1-4-GlycosylTfrase_dom"/>
</dbReference>
<dbReference type="InterPro" id="IPR044789">
    <property type="entry name" value="Put_A1-4-GlycosylTfrase_plant"/>
</dbReference>
<dbReference type="Pfam" id="PF04488">
    <property type="entry name" value="Gly_transf_sug"/>
    <property type="match status" value="1"/>
</dbReference>
<dbReference type="Pfam" id="PF04572">
    <property type="entry name" value="Gb3_synth"/>
    <property type="match status" value="1"/>
</dbReference>
<feature type="region of interest" description="Disordered" evidence="1">
    <location>
        <begin position="243"/>
        <end position="265"/>
    </location>
</feature>
<evidence type="ECO:0000313" key="4">
    <source>
        <dbReference type="Proteomes" id="UP001293593"/>
    </source>
</evidence>
<feature type="domain" description="Alpha 1,4-glycosyltransferase" evidence="2">
    <location>
        <begin position="548"/>
        <end position="678"/>
    </location>
</feature>
<dbReference type="SUPFAM" id="SSF53448">
    <property type="entry name" value="Nucleotide-diphospho-sugar transferases"/>
    <property type="match status" value="1"/>
</dbReference>
<evidence type="ECO:0000256" key="1">
    <source>
        <dbReference type="SAM" id="MobiDB-lite"/>
    </source>
</evidence>
<dbReference type="PANTHER" id="PTHR47213">
    <property type="entry name" value="OS07G0567300 PROTEIN"/>
    <property type="match status" value="1"/>
</dbReference>
<protein>
    <recommendedName>
        <fullName evidence="2">Alpha 1,4-glycosyltransferase domain-containing protein</fullName>
    </recommendedName>
</protein>
<feature type="compositionally biased region" description="Basic and acidic residues" evidence="1">
    <location>
        <begin position="245"/>
        <end position="257"/>
    </location>
</feature>
<feature type="compositionally biased region" description="Basic and acidic residues" evidence="1">
    <location>
        <begin position="282"/>
        <end position="295"/>
    </location>
</feature>
<sequence>MLRFLRSRRRFPYGSHLCIVISFLLLLLLSASFLYSRLSRSLPRPHILHTPFVEHDSWDGEMEDVDIIEDQQQEEQADLGDEYAGSDRLTKDSGYFFDHVSGCIRRRFKKHLIEEWDDNGDGFLAGSGMEEDRSKTAFASDDSPVDEDVRRKSAQVMGIEDALLLKLGFRVSPLREGWGDWFDKKGEFLKKNKMFKSNWAVLDPMNNPMLQDPHGVSLVRFTEGDRNSLNWWMNEFKRTPFPGRKFLDRSKETRDSDLQENDDGEAVNYNASACKCKIRGNRESKSETKDNERNGSDNVVSFRSDGESISEVKGTERRDLNKNVGGGSTEKDMDYGSQQHTGSEEQASETRQDNEDVTSGIQRRPEFLNHIYADGKRWGYYPGLPPHLQFSEFMDDFFRTGKCDMRVFMVWNSPPWMYGVRLQRGLESLLYHHRDACVVVFSETVELDFFKDNFVNDGYKIAVAMPNLDELLKDTPTHVFASIWFEWRKINFYPTHYSELIRLAALYKYGGIYLDSDIIVLRPISSLNNSVGVEDHVAGSALNGAVMAFKRHSLFIKECLREFYFTYDDTNLRWNGADLLTRVATNFLKGRNKYVKQMELKEEPSYMFFPISSQNITRYFMAPTSEAEKAQQDVLFRKILHQSLTFHFWNSLTSALVPEPESLASRLINHHCIRCLELL</sequence>
<accession>A0AAE1JNF3</accession>
<dbReference type="InterPro" id="IPR029044">
    <property type="entry name" value="Nucleotide-diphossugar_trans"/>
</dbReference>
<dbReference type="AlphaFoldDB" id="A0AAE1JNF3"/>
<keyword evidence="4" id="KW-1185">Reference proteome</keyword>